<dbReference type="AlphaFoldDB" id="A0ABD6AS61"/>
<protein>
    <submittedName>
        <fullName evidence="2">Type IV pilin</fullName>
    </submittedName>
</protein>
<evidence type="ECO:0000313" key="2">
    <source>
        <dbReference type="EMBL" id="MFD1512730.1"/>
    </source>
</evidence>
<organism evidence="2 3">
    <name type="scientific">Halomarina rubra</name>
    <dbReference type="NCBI Taxonomy" id="2071873"/>
    <lineage>
        <taxon>Archaea</taxon>
        <taxon>Methanobacteriati</taxon>
        <taxon>Methanobacteriota</taxon>
        <taxon>Stenosarchaea group</taxon>
        <taxon>Halobacteria</taxon>
        <taxon>Halobacteriales</taxon>
        <taxon>Natronomonadaceae</taxon>
        <taxon>Halomarina</taxon>
    </lineage>
</organism>
<dbReference type="RefSeq" id="WP_250872710.1">
    <property type="nucleotide sequence ID" value="NZ_JALXFV010000003.1"/>
</dbReference>
<keyword evidence="1" id="KW-1133">Transmembrane helix</keyword>
<feature type="transmembrane region" description="Helical" evidence="1">
    <location>
        <begin position="21"/>
        <end position="42"/>
    </location>
</feature>
<dbReference type="InterPro" id="IPR055713">
    <property type="entry name" value="DUF7289"/>
</dbReference>
<comment type="caution">
    <text evidence="2">The sequence shown here is derived from an EMBL/GenBank/DDBJ whole genome shotgun (WGS) entry which is preliminary data.</text>
</comment>
<gene>
    <name evidence="2" type="ORF">ACFSBT_05470</name>
</gene>
<reference evidence="2 3" key="1">
    <citation type="journal article" date="2019" name="Int. J. Syst. Evol. Microbiol.">
        <title>The Global Catalogue of Microorganisms (GCM) 10K type strain sequencing project: providing services to taxonomists for standard genome sequencing and annotation.</title>
        <authorList>
            <consortium name="The Broad Institute Genomics Platform"/>
            <consortium name="The Broad Institute Genome Sequencing Center for Infectious Disease"/>
            <person name="Wu L."/>
            <person name="Ma J."/>
        </authorList>
    </citation>
    <scope>NUCLEOTIDE SEQUENCE [LARGE SCALE GENOMIC DNA]</scope>
    <source>
        <strain evidence="2 3">CGMCC 1.12563</strain>
    </source>
</reference>
<dbReference type="Pfam" id="PF23960">
    <property type="entry name" value="DUF7289"/>
    <property type="match status" value="1"/>
</dbReference>
<dbReference type="EMBL" id="JBHUDC010000003">
    <property type="protein sequence ID" value="MFD1512730.1"/>
    <property type="molecule type" value="Genomic_DNA"/>
</dbReference>
<keyword evidence="3" id="KW-1185">Reference proteome</keyword>
<keyword evidence="1" id="KW-0812">Transmembrane</keyword>
<evidence type="ECO:0000256" key="1">
    <source>
        <dbReference type="SAM" id="Phobius"/>
    </source>
</evidence>
<dbReference type="Proteomes" id="UP001597187">
    <property type="component" value="Unassembled WGS sequence"/>
</dbReference>
<sequence length="252" mass="26709">MSRPRSETDTGLADSRAQSHVIGVVLLLGITVVAMGTLTASIGTVLDQNAAAADADRVANDLDAALDPVEATGRHRGRVSFTDGRLHTESRDVRLLEGLDGDRVAQRVRTDALVFEAGDQRVAFVGGAIVRGTNGSATLRDPPLVTASRGEGGVLLVGAPRLGDPASVGGERASLTVSTNVSHDRVSHGEGYWRVAIETETPGAFERWFTERGATVERRDIDGDGVTSVVARFEGRRTAYLVVHDLRTEVST</sequence>
<evidence type="ECO:0000313" key="3">
    <source>
        <dbReference type="Proteomes" id="UP001597187"/>
    </source>
</evidence>
<accession>A0ABD6AS61</accession>
<keyword evidence="1" id="KW-0472">Membrane</keyword>
<name>A0ABD6AS61_9EURY</name>
<proteinExistence type="predicted"/>